<feature type="chain" id="PRO_5044929670" description="Phosphatidylserine decarboxylase beta chain" evidence="11">
    <location>
        <begin position="1"/>
        <end position="202"/>
    </location>
</feature>
<dbReference type="Proteomes" id="UP001271249">
    <property type="component" value="Unassembled WGS sequence"/>
</dbReference>
<keyword evidence="3 11" id="KW-0210">Decarboxylase</keyword>
<dbReference type="NCBIfam" id="NF003685">
    <property type="entry name" value="PRK05305.2-5"/>
    <property type="match status" value="1"/>
</dbReference>
<dbReference type="PANTHER" id="PTHR35809">
    <property type="entry name" value="ARCHAETIDYLSERINE DECARBOXYLASE PROENZYME-RELATED"/>
    <property type="match status" value="1"/>
</dbReference>
<keyword evidence="8 11" id="KW-0456">Lyase</keyword>
<keyword evidence="4 11" id="KW-0443">Lipid metabolism</keyword>
<evidence type="ECO:0000256" key="12">
    <source>
        <dbReference type="SAM" id="Phobius"/>
    </source>
</evidence>
<organism evidence="13 14">
    <name type="scientific">Mesorhizobium captivum</name>
    <dbReference type="NCBI Taxonomy" id="3072319"/>
    <lineage>
        <taxon>Bacteria</taxon>
        <taxon>Pseudomonadati</taxon>
        <taxon>Pseudomonadota</taxon>
        <taxon>Alphaproteobacteria</taxon>
        <taxon>Hyphomicrobiales</taxon>
        <taxon>Phyllobacteriaceae</taxon>
        <taxon>Mesorhizobium</taxon>
    </lineage>
</organism>
<keyword evidence="5 11" id="KW-0472">Membrane</keyword>
<comment type="subcellular location">
    <subcellularLocation>
        <location evidence="11">Cell membrane</location>
        <topology evidence="11">Peripheral membrane protein</topology>
    </subcellularLocation>
</comment>
<evidence type="ECO:0000256" key="4">
    <source>
        <dbReference type="ARBA" id="ARBA00023098"/>
    </source>
</evidence>
<name>A0ABU4Z889_9HYPH</name>
<protein>
    <recommendedName>
        <fullName evidence="11">Phosphatidylserine decarboxylase proenzyme</fullName>
        <ecNumber evidence="11">4.1.1.65</ecNumber>
    </recommendedName>
    <component>
        <recommendedName>
            <fullName evidence="11">Phosphatidylserine decarboxylase alpha chain</fullName>
        </recommendedName>
    </component>
    <component>
        <recommendedName>
            <fullName evidence="11">Phosphatidylserine decarboxylase beta chain</fullName>
        </recommendedName>
    </component>
</protein>
<keyword evidence="6 11" id="KW-0865">Zymogen</keyword>
<evidence type="ECO:0000256" key="6">
    <source>
        <dbReference type="ARBA" id="ARBA00023145"/>
    </source>
</evidence>
<sequence length="245" mass="26108">MEAGPETGTAPSPMTLLDTIKNTFVPIHREGYPFIAAFGAATLFLGYFSSILFWVGLILTAWCIYFYRDPERVTPVDDRLVVSPADGVISAVGPAVPPRELGLGAGEMTRISVFMNVFSCHINRAPVRGRIMRIEHRPGKFLNAELDKASSENERNGLVIDSPNGTIAAVQIAGLVARRIVCWAEAGGSIGIGERFGLIRFGSRVDVFLPANAVPRVAVGQTAVGGETVLAEFGGAAVAPLVRIS</sequence>
<dbReference type="PANTHER" id="PTHR35809:SF1">
    <property type="entry name" value="ARCHAETIDYLSERINE DECARBOXYLASE PROENZYME-RELATED"/>
    <property type="match status" value="1"/>
</dbReference>
<reference evidence="13 14" key="1">
    <citation type="submission" date="2023-08" db="EMBL/GenBank/DDBJ databases">
        <title>Implementing the SeqCode for naming new Mesorhizobium species isolated from Vachellia karroo root nodules.</title>
        <authorList>
            <person name="Van Lill M."/>
        </authorList>
    </citation>
    <scope>NUCLEOTIDE SEQUENCE [LARGE SCALE GENOMIC DNA]</scope>
    <source>
        <strain evidence="13 14">VK22B</strain>
    </source>
</reference>
<keyword evidence="10 11" id="KW-0670">Pyruvate</keyword>
<proteinExistence type="inferred from homology"/>
<evidence type="ECO:0000256" key="1">
    <source>
        <dbReference type="ARBA" id="ARBA00022475"/>
    </source>
</evidence>
<comment type="PTM">
    <text evidence="11">Is synthesized initially as an inactive proenzyme. Formation of the active enzyme involves a self-maturation process in which the active site pyruvoyl group is generated from an internal serine residue via an autocatalytic post-translational modification. Two non-identical subunits are generated from the proenzyme in this reaction, and the pyruvate is formed at the N-terminus of the alpha chain, which is derived from the carboxyl end of the proenzyme. The post-translation cleavage follows an unusual pathway, termed non-hydrolytic serinolysis, in which the side chain hydroxyl group of the serine supplies its oxygen atom to form the C-terminus of the beta chain, while the remainder of the serine residue undergoes an oxidative deamination to produce ammonia and the pyruvoyl prosthetic group on the alpha chain.</text>
</comment>
<keyword evidence="12" id="KW-1133">Transmembrane helix</keyword>
<accession>A0ABU4Z889</accession>
<comment type="function">
    <text evidence="11">Catalyzes the formation of phosphatidylethanolamine (PtdEtn) from phosphatidylserine (PtdSer).</text>
</comment>
<evidence type="ECO:0000313" key="13">
    <source>
        <dbReference type="EMBL" id="MDX8494510.1"/>
    </source>
</evidence>
<evidence type="ECO:0000256" key="7">
    <source>
        <dbReference type="ARBA" id="ARBA00023209"/>
    </source>
</evidence>
<evidence type="ECO:0000256" key="9">
    <source>
        <dbReference type="ARBA" id="ARBA00023264"/>
    </source>
</evidence>
<dbReference type="InterPro" id="IPR033175">
    <property type="entry name" value="PSD-A"/>
</dbReference>
<feature type="transmembrane region" description="Helical" evidence="12">
    <location>
        <begin position="34"/>
        <end position="67"/>
    </location>
</feature>
<evidence type="ECO:0000256" key="5">
    <source>
        <dbReference type="ARBA" id="ARBA00023136"/>
    </source>
</evidence>
<keyword evidence="14" id="KW-1185">Reference proteome</keyword>
<gene>
    <name evidence="11" type="primary">psd</name>
    <name evidence="13" type="ORF">RFN29_23345</name>
</gene>
<evidence type="ECO:0000256" key="11">
    <source>
        <dbReference type="HAMAP-Rule" id="MF_00664"/>
    </source>
</evidence>
<comment type="caution">
    <text evidence="13">The sequence shown here is derived from an EMBL/GenBank/DDBJ whole genome shotgun (WGS) entry which is preliminary data.</text>
</comment>
<feature type="modified residue" description="Pyruvic acid (Ser); by autocatalysis" evidence="11">
    <location>
        <position position="203"/>
    </location>
</feature>
<dbReference type="RefSeq" id="WP_320228368.1">
    <property type="nucleotide sequence ID" value="NZ_JAVIJC010000027.1"/>
</dbReference>
<dbReference type="InterPro" id="IPR003817">
    <property type="entry name" value="PS_Dcarbxylase"/>
</dbReference>
<evidence type="ECO:0000256" key="8">
    <source>
        <dbReference type="ARBA" id="ARBA00023239"/>
    </source>
</evidence>
<evidence type="ECO:0000256" key="3">
    <source>
        <dbReference type="ARBA" id="ARBA00022793"/>
    </source>
</evidence>
<dbReference type="GO" id="GO:0004609">
    <property type="term" value="F:phosphatidylserine decarboxylase activity"/>
    <property type="evidence" value="ECO:0007669"/>
    <property type="project" value="UniProtKB-EC"/>
</dbReference>
<keyword evidence="9 11" id="KW-1208">Phospholipid metabolism</keyword>
<comment type="catalytic activity">
    <reaction evidence="11">
        <text>a 1,2-diacyl-sn-glycero-3-phospho-L-serine + H(+) = a 1,2-diacyl-sn-glycero-3-phosphoethanolamine + CO2</text>
        <dbReference type="Rhea" id="RHEA:20828"/>
        <dbReference type="ChEBI" id="CHEBI:15378"/>
        <dbReference type="ChEBI" id="CHEBI:16526"/>
        <dbReference type="ChEBI" id="CHEBI:57262"/>
        <dbReference type="ChEBI" id="CHEBI:64612"/>
        <dbReference type="EC" id="4.1.1.65"/>
    </reaction>
</comment>
<dbReference type="HAMAP" id="MF_00664">
    <property type="entry name" value="PS_decarb_PSD_A"/>
    <property type="match status" value="1"/>
</dbReference>
<dbReference type="NCBIfam" id="NF003677">
    <property type="entry name" value="PRK05305.1-1"/>
    <property type="match status" value="1"/>
</dbReference>
<evidence type="ECO:0000256" key="10">
    <source>
        <dbReference type="ARBA" id="ARBA00023317"/>
    </source>
</evidence>
<keyword evidence="2 11" id="KW-0444">Lipid biosynthesis</keyword>
<dbReference type="NCBIfam" id="NF003679">
    <property type="entry name" value="PRK05305.1-3"/>
    <property type="match status" value="1"/>
</dbReference>
<feature type="site" description="Cleavage (non-hydrolytic); by autocatalysis" evidence="11">
    <location>
        <begin position="202"/>
        <end position="203"/>
    </location>
</feature>
<evidence type="ECO:0000313" key="14">
    <source>
        <dbReference type="Proteomes" id="UP001271249"/>
    </source>
</evidence>
<keyword evidence="12" id="KW-0812">Transmembrane</keyword>
<dbReference type="EMBL" id="JAVIJC010000027">
    <property type="protein sequence ID" value="MDX8494510.1"/>
    <property type="molecule type" value="Genomic_DNA"/>
</dbReference>
<keyword evidence="7 11" id="KW-0594">Phospholipid biosynthesis</keyword>
<evidence type="ECO:0000256" key="2">
    <source>
        <dbReference type="ARBA" id="ARBA00022516"/>
    </source>
</evidence>
<dbReference type="NCBIfam" id="NF003678">
    <property type="entry name" value="PRK05305.1-2"/>
    <property type="match status" value="1"/>
</dbReference>
<comment type="pathway">
    <text evidence="11">Phospholipid metabolism; phosphatidylethanolamine biosynthesis; phosphatidylethanolamine from CDP-diacylglycerol: step 2/2.</text>
</comment>
<feature type="chain" id="PRO_5044929669" description="Phosphatidylserine decarboxylase alpha chain" evidence="11">
    <location>
        <begin position="203"/>
        <end position="245"/>
    </location>
</feature>
<feature type="active site" description="Schiff-base intermediate with substrate; via pyruvic acid" evidence="11">
    <location>
        <position position="203"/>
    </location>
</feature>
<keyword evidence="1 11" id="KW-1003">Cell membrane</keyword>
<comment type="cofactor">
    <cofactor evidence="11">
        <name>pyruvate</name>
        <dbReference type="ChEBI" id="CHEBI:15361"/>
    </cofactor>
    <text evidence="11">Binds 1 pyruvoyl group covalently per subunit.</text>
</comment>
<dbReference type="Pfam" id="PF02666">
    <property type="entry name" value="PS_Dcarbxylase"/>
    <property type="match status" value="1"/>
</dbReference>
<comment type="subunit">
    <text evidence="11">Heterodimer of a large membrane-associated beta subunit and a small pyruvoyl-containing alpha subunit.</text>
</comment>
<comment type="similarity">
    <text evidence="11">Belongs to the phosphatidylserine decarboxylase family. PSD-A subfamily.</text>
</comment>
<dbReference type="EC" id="4.1.1.65" evidence="11"/>